<evidence type="ECO:0000313" key="2">
    <source>
        <dbReference type="EMBL" id="MBU3063743.1"/>
    </source>
</evidence>
<keyword evidence="3" id="KW-1185">Reference proteome</keyword>
<sequence>MARILNIVPSEQRIRPHKLEEGVTCQYKVIEADDGQRLVHLSTFGSDGRESPPKSSQSMQFDREHALELIGILQNAFGRGAQRNRSDEEVVEPNFLDATDKLADELNVSKDWLQQCIELIRDRPQLVFYGPPGTGKTYIAKAIAEHISGHDNVMMVQFHPSYSYEDFFEGFRPSKSNNGQLLYDVHRGPLKTMADAATKNPDKIYTLVIDEMNRGNIAKTFGELYFLLEYRNNDLSLMYSDEMDPAFSLPKNLVIIGTMNTADRSIALLDSAMRRRFAFVPLHPSEEPTRSILREWLKKGKHADEIADLLDTLNAEIDSDDYKIGPSYFMRSAALTPDGIERTWRTSILPLLEEYHYGDRNIVVREKYSLSRIQGIASDSRSTTDA</sequence>
<dbReference type="PANTHER" id="PTHR37291:SF1">
    <property type="entry name" value="TYPE IV METHYL-DIRECTED RESTRICTION ENZYME ECOKMCRB SUBUNIT"/>
    <property type="match status" value="1"/>
</dbReference>
<dbReference type="CDD" id="cd00009">
    <property type="entry name" value="AAA"/>
    <property type="match status" value="1"/>
</dbReference>
<gene>
    <name evidence="2" type="ORF">KO481_19680</name>
</gene>
<dbReference type="SMART" id="SM00382">
    <property type="entry name" value="AAA"/>
    <property type="match status" value="1"/>
</dbReference>
<proteinExistence type="predicted"/>
<dbReference type="SUPFAM" id="SSF52540">
    <property type="entry name" value="P-loop containing nucleoside triphosphate hydrolases"/>
    <property type="match status" value="1"/>
</dbReference>
<comment type="caution">
    <text evidence="2">The sequence shown here is derived from an EMBL/GenBank/DDBJ whole genome shotgun (WGS) entry which is preliminary data.</text>
</comment>
<dbReference type="EMBL" id="JAHKNI010000006">
    <property type="protein sequence ID" value="MBU3063743.1"/>
    <property type="molecule type" value="Genomic_DNA"/>
</dbReference>
<dbReference type="Pfam" id="PF07728">
    <property type="entry name" value="AAA_5"/>
    <property type="match status" value="1"/>
</dbReference>
<dbReference type="InterPro" id="IPR011704">
    <property type="entry name" value="ATPase_dyneun-rel_AAA"/>
</dbReference>
<dbReference type="InterPro" id="IPR003593">
    <property type="entry name" value="AAA+_ATPase"/>
</dbReference>
<evidence type="ECO:0000259" key="1">
    <source>
        <dbReference type="SMART" id="SM00382"/>
    </source>
</evidence>
<dbReference type="Gene3D" id="3.40.50.300">
    <property type="entry name" value="P-loop containing nucleotide triphosphate hydrolases"/>
    <property type="match status" value="1"/>
</dbReference>
<dbReference type="InterPro" id="IPR027417">
    <property type="entry name" value="P-loop_NTPase"/>
</dbReference>
<dbReference type="Proteomes" id="UP000733379">
    <property type="component" value="Unassembled WGS sequence"/>
</dbReference>
<dbReference type="RefSeq" id="WP_215918645.1">
    <property type="nucleotide sequence ID" value="NZ_JAHKNI010000006.1"/>
</dbReference>
<accession>A0ABS6B0S4</accession>
<dbReference type="PANTHER" id="PTHR37291">
    <property type="entry name" value="5-METHYLCYTOSINE-SPECIFIC RESTRICTION ENZYME B"/>
    <property type="match status" value="1"/>
</dbReference>
<reference evidence="2 3" key="1">
    <citation type="submission" date="2021-06" db="EMBL/GenBank/DDBJ databases">
        <title>Actinomycetes sequencing.</title>
        <authorList>
            <person name="Shan Q."/>
        </authorList>
    </citation>
    <scope>NUCLEOTIDE SEQUENCE [LARGE SCALE GENOMIC DNA]</scope>
    <source>
        <strain evidence="2 3">NEAU-G5</strain>
    </source>
</reference>
<evidence type="ECO:0000313" key="3">
    <source>
        <dbReference type="Proteomes" id="UP000733379"/>
    </source>
</evidence>
<organism evidence="2 3">
    <name type="scientific">Nocardia albiluteola</name>
    <dbReference type="NCBI Taxonomy" id="2842303"/>
    <lineage>
        <taxon>Bacteria</taxon>
        <taxon>Bacillati</taxon>
        <taxon>Actinomycetota</taxon>
        <taxon>Actinomycetes</taxon>
        <taxon>Mycobacteriales</taxon>
        <taxon>Nocardiaceae</taxon>
        <taxon>Nocardia</taxon>
    </lineage>
</organism>
<protein>
    <submittedName>
        <fullName evidence="2">AAA family ATPase</fullName>
    </submittedName>
</protein>
<dbReference type="InterPro" id="IPR052934">
    <property type="entry name" value="Methyl-DNA_Rec/Restrict_Enz"/>
</dbReference>
<feature type="domain" description="AAA+ ATPase" evidence="1">
    <location>
        <begin position="122"/>
        <end position="283"/>
    </location>
</feature>
<name>A0ABS6B0S4_9NOCA</name>